<evidence type="ECO:0000256" key="6">
    <source>
        <dbReference type="RuleBase" id="RU000481"/>
    </source>
</evidence>
<dbReference type="Gene3D" id="3.40.640.10">
    <property type="entry name" value="Type I PLP-dependent aspartate aminotransferase-like (Major domain)"/>
    <property type="match status" value="1"/>
</dbReference>
<dbReference type="RefSeq" id="WP_154760077.1">
    <property type="nucleotide sequence ID" value="NZ_WMBA01000057.1"/>
</dbReference>
<dbReference type="SUPFAM" id="SSF53383">
    <property type="entry name" value="PLP-dependent transferases"/>
    <property type="match status" value="1"/>
</dbReference>
<dbReference type="InterPro" id="IPR015421">
    <property type="entry name" value="PyrdxlP-dep_Trfase_major"/>
</dbReference>
<dbReference type="InterPro" id="IPR015422">
    <property type="entry name" value="PyrdxlP-dep_Trfase_small"/>
</dbReference>
<keyword evidence="3 6" id="KW-0808">Transferase</keyword>
<sequence length="361" mass="39213">MTDLATVTQSYFQPHITGMAIPSRRPRRDGALDLSRNEMIHPALDPLVKAVLAELAPATVVEYPIYPELIGELADVVGCRPAELEIFPGSDDAIGVIVDAFATRTGSMVLQDPTYPTYRYHAQLRDIEVLSWLPRPGTLLFAAEDARWAMKRTPSTVVVVTDPHGMLGSVLDEEATQELAATAHRYGHLLVVDQCYEAFRGNAGAWRGWDNVLRIGSFSKGAGLAGMRLGYVTGAPPLVDYLRRWRRAAAVSGVTLAVALALCRDHRGELDAIRDDIIDGREWLAGQVVDLEKRLAPLPSNTNFLTVDAGGAEDARRLKEHLAASGVLVQSHAGFASLLRFTAAPISLLHRVVASLRDAPA</sequence>
<dbReference type="InterPro" id="IPR004839">
    <property type="entry name" value="Aminotransferase_I/II_large"/>
</dbReference>
<dbReference type="Proteomes" id="UP000440096">
    <property type="component" value="Unassembled WGS sequence"/>
</dbReference>
<comment type="cofactor">
    <cofactor evidence="1 6">
        <name>pyridoxal 5'-phosphate</name>
        <dbReference type="ChEBI" id="CHEBI:597326"/>
    </cofactor>
</comment>
<evidence type="ECO:0000256" key="4">
    <source>
        <dbReference type="ARBA" id="ARBA00022898"/>
    </source>
</evidence>
<dbReference type="GO" id="GO:0008483">
    <property type="term" value="F:transaminase activity"/>
    <property type="evidence" value="ECO:0007669"/>
    <property type="project" value="UniProtKB-KW"/>
</dbReference>
<feature type="domain" description="Aminotransferase class I/classII large" evidence="7">
    <location>
        <begin position="33"/>
        <end position="344"/>
    </location>
</feature>
<evidence type="ECO:0000313" key="8">
    <source>
        <dbReference type="EMBL" id="MTD57972.1"/>
    </source>
</evidence>
<gene>
    <name evidence="8" type="ORF">GKO32_28905</name>
</gene>
<dbReference type="AlphaFoldDB" id="A0A6N7Z0X8"/>
<comment type="similarity">
    <text evidence="6">Belongs to the class-I pyridoxal-phosphate-dependent aminotransferase family.</text>
</comment>
<keyword evidence="2 6" id="KW-0032">Aminotransferase</keyword>
<evidence type="ECO:0000256" key="3">
    <source>
        <dbReference type="ARBA" id="ARBA00022679"/>
    </source>
</evidence>
<accession>A0A6N7Z0X8</accession>
<name>A0A6N7Z0X8_9PSEU</name>
<dbReference type="GO" id="GO:0030170">
    <property type="term" value="F:pyridoxal phosphate binding"/>
    <property type="evidence" value="ECO:0007669"/>
    <property type="project" value="InterPro"/>
</dbReference>
<dbReference type="EMBL" id="WMBA01000057">
    <property type="protein sequence ID" value="MTD57972.1"/>
    <property type="molecule type" value="Genomic_DNA"/>
</dbReference>
<evidence type="ECO:0000256" key="2">
    <source>
        <dbReference type="ARBA" id="ARBA00022576"/>
    </source>
</evidence>
<dbReference type="PANTHER" id="PTHR42885:SF2">
    <property type="entry name" value="HISTIDINOL-PHOSPHATE AMINOTRANSFERASE"/>
    <property type="match status" value="1"/>
</dbReference>
<dbReference type="OrthoDB" id="4227855at2"/>
<keyword evidence="9" id="KW-1185">Reference proteome</keyword>
<dbReference type="PROSITE" id="PS00105">
    <property type="entry name" value="AA_TRANSFER_CLASS_1"/>
    <property type="match status" value="1"/>
</dbReference>
<protein>
    <recommendedName>
        <fullName evidence="6">Aminotransferase</fullName>
        <ecNumber evidence="6">2.6.1.-</ecNumber>
    </recommendedName>
</protein>
<evidence type="ECO:0000256" key="1">
    <source>
        <dbReference type="ARBA" id="ARBA00001933"/>
    </source>
</evidence>
<comment type="caution">
    <text evidence="8">The sequence shown here is derived from an EMBL/GenBank/DDBJ whole genome shotgun (WGS) entry which is preliminary data.</text>
</comment>
<organism evidence="8 9">
    <name type="scientific">Amycolatopsis pithecellobii</name>
    <dbReference type="NCBI Taxonomy" id="664692"/>
    <lineage>
        <taxon>Bacteria</taxon>
        <taxon>Bacillati</taxon>
        <taxon>Actinomycetota</taxon>
        <taxon>Actinomycetes</taxon>
        <taxon>Pseudonocardiales</taxon>
        <taxon>Pseudonocardiaceae</taxon>
        <taxon>Amycolatopsis</taxon>
    </lineage>
</organism>
<keyword evidence="4" id="KW-0663">Pyridoxal phosphate</keyword>
<evidence type="ECO:0000313" key="9">
    <source>
        <dbReference type="Proteomes" id="UP000440096"/>
    </source>
</evidence>
<evidence type="ECO:0000259" key="7">
    <source>
        <dbReference type="Pfam" id="PF00155"/>
    </source>
</evidence>
<dbReference type="EC" id="2.6.1.-" evidence="6"/>
<keyword evidence="5" id="KW-0045">Antibiotic biosynthesis</keyword>
<proteinExistence type="inferred from homology"/>
<dbReference type="InterPro" id="IPR004838">
    <property type="entry name" value="NHTrfase_class1_PyrdxlP-BS"/>
</dbReference>
<dbReference type="GO" id="GO:0017000">
    <property type="term" value="P:antibiotic biosynthetic process"/>
    <property type="evidence" value="ECO:0007669"/>
    <property type="project" value="UniProtKB-KW"/>
</dbReference>
<dbReference type="InterPro" id="IPR015424">
    <property type="entry name" value="PyrdxlP-dep_Trfase"/>
</dbReference>
<dbReference type="CDD" id="cd00609">
    <property type="entry name" value="AAT_like"/>
    <property type="match status" value="1"/>
</dbReference>
<evidence type="ECO:0000256" key="5">
    <source>
        <dbReference type="ARBA" id="ARBA00023194"/>
    </source>
</evidence>
<dbReference type="Gene3D" id="3.90.1150.10">
    <property type="entry name" value="Aspartate Aminotransferase, domain 1"/>
    <property type="match status" value="1"/>
</dbReference>
<reference evidence="8 9" key="1">
    <citation type="submission" date="2019-11" db="EMBL/GenBank/DDBJ databases">
        <title>Draft genome of Amycolatopsis RM579.</title>
        <authorList>
            <person name="Duangmal K."/>
            <person name="Mingma R."/>
        </authorList>
    </citation>
    <scope>NUCLEOTIDE SEQUENCE [LARGE SCALE GENOMIC DNA]</scope>
    <source>
        <strain evidence="8 9">RM579</strain>
    </source>
</reference>
<dbReference type="Pfam" id="PF00155">
    <property type="entry name" value="Aminotran_1_2"/>
    <property type="match status" value="1"/>
</dbReference>
<dbReference type="PANTHER" id="PTHR42885">
    <property type="entry name" value="HISTIDINOL-PHOSPHATE AMINOTRANSFERASE-RELATED"/>
    <property type="match status" value="1"/>
</dbReference>